<dbReference type="Proteomes" id="UP000688137">
    <property type="component" value="Unassembled WGS sequence"/>
</dbReference>
<evidence type="ECO:0000313" key="1">
    <source>
        <dbReference type="EMBL" id="CAD8104765.1"/>
    </source>
</evidence>
<gene>
    <name evidence="1" type="ORF">PPRIM_AZ9-3.1.T1250057</name>
</gene>
<comment type="caution">
    <text evidence="1">The sequence shown here is derived from an EMBL/GenBank/DDBJ whole genome shotgun (WGS) entry which is preliminary data.</text>
</comment>
<sequence length="72" mass="8951">MNQLIYYEFHYVQELLVEEVILLHQDQQSMMLQLFMVSIQHQLKSQLLKKYSNQRIRINKIWKYSKCKTFIK</sequence>
<name>A0A8S1PNM7_PARPR</name>
<dbReference type="AlphaFoldDB" id="A0A8S1PNM7"/>
<dbReference type="EMBL" id="CAJJDM010000128">
    <property type="protein sequence ID" value="CAD8104765.1"/>
    <property type="molecule type" value="Genomic_DNA"/>
</dbReference>
<proteinExistence type="predicted"/>
<evidence type="ECO:0000313" key="2">
    <source>
        <dbReference type="Proteomes" id="UP000688137"/>
    </source>
</evidence>
<protein>
    <submittedName>
        <fullName evidence="1">Uncharacterized protein</fullName>
    </submittedName>
</protein>
<reference evidence="1" key="1">
    <citation type="submission" date="2021-01" db="EMBL/GenBank/DDBJ databases">
        <authorList>
            <consortium name="Genoscope - CEA"/>
            <person name="William W."/>
        </authorList>
    </citation>
    <scope>NUCLEOTIDE SEQUENCE</scope>
</reference>
<accession>A0A8S1PNM7</accession>
<organism evidence="1 2">
    <name type="scientific">Paramecium primaurelia</name>
    <dbReference type="NCBI Taxonomy" id="5886"/>
    <lineage>
        <taxon>Eukaryota</taxon>
        <taxon>Sar</taxon>
        <taxon>Alveolata</taxon>
        <taxon>Ciliophora</taxon>
        <taxon>Intramacronucleata</taxon>
        <taxon>Oligohymenophorea</taxon>
        <taxon>Peniculida</taxon>
        <taxon>Parameciidae</taxon>
        <taxon>Paramecium</taxon>
    </lineage>
</organism>
<keyword evidence="2" id="KW-1185">Reference proteome</keyword>